<protein>
    <recommendedName>
        <fullName evidence="4">Phosphate ABC transporter substrate-binding protein</fullName>
    </recommendedName>
</protein>
<dbReference type="Proteomes" id="UP000596092">
    <property type="component" value="Chromosome"/>
</dbReference>
<name>A0A7T6ARJ8_9BACT</name>
<evidence type="ECO:0000313" key="2">
    <source>
        <dbReference type="EMBL" id="QQG66605.1"/>
    </source>
</evidence>
<feature type="signal peptide" evidence="1">
    <location>
        <begin position="1"/>
        <end position="25"/>
    </location>
</feature>
<organism evidence="2 3">
    <name type="scientific">Desulfobulbus oligotrophicus</name>
    <dbReference type="NCBI Taxonomy" id="1909699"/>
    <lineage>
        <taxon>Bacteria</taxon>
        <taxon>Pseudomonadati</taxon>
        <taxon>Thermodesulfobacteriota</taxon>
        <taxon>Desulfobulbia</taxon>
        <taxon>Desulfobulbales</taxon>
        <taxon>Desulfobulbaceae</taxon>
        <taxon>Desulfobulbus</taxon>
    </lineage>
</organism>
<keyword evidence="3" id="KW-1185">Reference proteome</keyword>
<dbReference type="SUPFAM" id="SSF53850">
    <property type="entry name" value="Periplasmic binding protein-like II"/>
    <property type="match status" value="1"/>
</dbReference>
<feature type="chain" id="PRO_5032630985" description="Phosphate ABC transporter substrate-binding protein" evidence="1">
    <location>
        <begin position="26"/>
        <end position="144"/>
    </location>
</feature>
<accession>A0A7T6ARJ8</accession>
<sequence>MRCVVYRILQAVVVALTLMTAPVQAEVVVVCNASLSVADRLNPAILARIYTGRTIQIDGISVLPVNLAPGTPERSLFLQHIMGQNDDEYIGYWLVRKSIGRGTPPQEFKNAAELQNYIRSTPGSIGYIDKQHLESGVRSLFRIP</sequence>
<evidence type="ECO:0000256" key="1">
    <source>
        <dbReference type="SAM" id="SignalP"/>
    </source>
</evidence>
<gene>
    <name evidence="2" type="ORF">HP555_12360</name>
</gene>
<dbReference type="EMBL" id="CP054140">
    <property type="protein sequence ID" value="QQG66605.1"/>
    <property type="molecule type" value="Genomic_DNA"/>
</dbReference>
<proteinExistence type="predicted"/>
<dbReference type="RefSeq" id="WP_199262885.1">
    <property type="nucleotide sequence ID" value="NZ_CP054140.1"/>
</dbReference>
<reference evidence="2 3" key="1">
    <citation type="submission" date="2020-05" db="EMBL/GenBank/DDBJ databases">
        <title>Complete genome of Desulfobulbus oligotrophicus.</title>
        <authorList>
            <person name="Podar M."/>
        </authorList>
    </citation>
    <scope>NUCLEOTIDE SEQUENCE [LARGE SCALE GENOMIC DNA]</scope>
    <source>
        <strain evidence="2 3">Prop6</strain>
    </source>
</reference>
<dbReference type="AlphaFoldDB" id="A0A7T6ARJ8"/>
<keyword evidence="1" id="KW-0732">Signal</keyword>
<dbReference type="KEGG" id="dog:HP555_12360"/>
<evidence type="ECO:0000313" key="3">
    <source>
        <dbReference type="Proteomes" id="UP000596092"/>
    </source>
</evidence>
<dbReference type="Gene3D" id="3.40.190.10">
    <property type="entry name" value="Periplasmic binding protein-like II"/>
    <property type="match status" value="1"/>
</dbReference>
<evidence type="ECO:0008006" key="4">
    <source>
        <dbReference type="Google" id="ProtNLM"/>
    </source>
</evidence>